<accession>A0A350P3S2</accession>
<comment type="caution">
    <text evidence="1">The sequence shown here is derived from an EMBL/GenBank/DDBJ whole genome shotgun (WGS) entry which is preliminary data.</text>
</comment>
<proteinExistence type="predicted"/>
<protein>
    <submittedName>
        <fullName evidence="1">Uncharacterized protein</fullName>
    </submittedName>
</protein>
<evidence type="ECO:0000313" key="1">
    <source>
        <dbReference type="EMBL" id="HAW75939.1"/>
    </source>
</evidence>
<evidence type="ECO:0000313" key="2">
    <source>
        <dbReference type="Proteomes" id="UP000263517"/>
    </source>
</evidence>
<dbReference type="EMBL" id="DNAN01000331">
    <property type="protein sequence ID" value="HAW75939.1"/>
    <property type="molecule type" value="Genomic_DNA"/>
</dbReference>
<organism evidence="1 2">
    <name type="scientific">Alteromonas australica</name>
    <dbReference type="NCBI Taxonomy" id="589873"/>
    <lineage>
        <taxon>Bacteria</taxon>
        <taxon>Pseudomonadati</taxon>
        <taxon>Pseudomonadota</taxon>
        <taxon>Gammaproteobacteria</taxon>
        <taxon>Alteromonadales</taxon>
        <taxon>Alteromonadaceae</taxon>
        <taxon>Alteromonas/Salinimonas group</taxon>
        <taxon>Alteromonas</taxon>
    </lineage>
</organism>
<dbReference type="Proteomes" id="UP000263517">
    <property type="component" value="Unassembled WGS sequence"/>
</dbReference>
<dbReference type="AlphaFoldDB" id="A0A350P3S2"/>
<reference evidence="1 2" key="1">
    <citation type="journal article" date="2018" name="Nat. Biotechnol.">
        <title>A standardized bacterial taxonomy based on genome phylogeny substantially revises the tree of life.</title>
        <authorList>
            <person name="Parks D.H."/>
            <person name="Chuvochina M."/>
            <person name="Waite D.W."/>
            <person name="Rinke C."/>
            <person name="Skarshewski A."/>
            <person name="Chaumeil P.A."/>
            <person name="Hugenholtz P."/>
        </authorList>
    </citation>
    <scope>NUCLEOTIDE SEQUENCE [LARGE SCALE GENOMIC DNA]</scope>
    <source>
        <strain evidence="1">UBA11978</strain>
    </source>
</reference>
<sequence length="62" mass="7584">MLMTQEEQRLHDRQEEAKKYYAARFAWKNKSSFTPKGVTWADWFKNMFGESLDSYAERMKQR</sequence>
<name>A0A350P3S2_9ALTE</name>
<gene>
    <name evidence="1" type="ORF">DCW74_09435</name>
</gene>